<dbReference type="EMBL" id="DTIN01000033">
    <property type="protein sequence ID" value="HFX14028.1"/>
    <property type="molecule type" value="Genomic_DNA"/>
</dbReference>
<feature type="transmembrane region" description="Helical" evidence="1">
    <location>
        <begin position="125"/>
        <end position="146"/>
    </location>
</feature>
<name>A0A7C3MIL7_DICTH</name>
<accession>A0A7C3MIL7</accession>
<dbReference type="PANTHER" id="PTHR36007:SF2">
    <property type="entry name" value="TRANSPORT PROTEIN-RELATED"/>
    <property type="match status" value="1"/>
</dbReference>
<feature type="transmembrane region" description="Helical" evidence="1">
    <location>
        <begin position="39"/>
        <end position="64"/>
    </location>
</feature>
<evidence type="ECO:0000256" key="1">
    <source>
        <dbReference type="SAM" id="Phobius"/>
    </source>
</evidence>
<reference evidence="2" key="1">
    <citation type="journal article" date="2020" name="mSystems">
        <title>Genome- and Community-Level Interaction Insights into Carbon Utilization and Element Cycling Functions of Hydrothermarchaeota in Hydrothermal Sediment.</title>
        <authorList>
            <person name="Zhou Z."/>
            <person name="Liu Y."/>
            <person name="Xu W."/>
            <person name="Pan J."/>
            <person name="Luo Z.H."/>
            <person name="Li M."/>
        </authorList>
    </citation>
    <scope>NUCLEOTIDE SEQUENCE [LARGE SCALE GENOMIC DNA]</scope>
    <source>
        <strain evidence="2">SpSt-81</strain>
    </source>
</reference>
<dbReference type="PANTHER" id="PTHR36007">
    <property type="entry name" value="TRANSPORT PROTEIN-RELATED"/>
    <property type="match status" value="1"/>
</dbReference>
<dbReference type="AlphaFoldDB" id="A0A7C3MIL7"/>
<feature type="transmembrane region" description="Helical" evidence="1">
    <location>
        <begin position="84"/>
        <end position="105"/>
    </location>
</feature>
<keyword evidence="1" id="KW-0812">Transmembrane</keyword>
<protein>
    <submittedName>
        <fullName evidence="2">Ligand-binding protein SH3</fullName>
    </submittedName>
</protein>
<keyword evidence="1" id="KW-0472">Membrane</keyword>
<organism evidence="2">
    <name type="scientific">Dictyoglomus thermophilum</name>
    <dbReference type="NCBI Taxonomy" id="14"/>
    <lineage>
        <taxon>Bacteria</taxon>
        <taxon>Pseudomonadati</taxon>
        <taxon>Dictyoglomota</taxon>
        <taxon>Dictyoglomia</taxon>
        <taxon>Dictyoglomales</taxon>
        <taxon>Dictyoglomaceae</taxon>
        <taxon>Dictyoglomus</taxon>
    </lineage>
</organism>
<proteinExistence type="predicted"/>
<comment type="caution">
    <text evidence="2">The sequence shown here is derived from an EMBL/GenBank/DDBJ whole genome shotgun (WGS) entry which is preliminary data.</text>
</comment>
<gene>
    <name evidence="2" type="ORF">ENW00_07795</name>
</gene>
<evidence type="ECO:0000313" key="2">
    <source>
        <dbReference type="EMBL" id="HFX14028.1"/>
    </source>
</evidence>
<sequence length="151" mass="16930">MNLKLIIKVFLLSITPIGECRVSIPYGIYNGLSPWETFLISFLGNTLMGIAIYFTIDFISRALLSREPLKSYYERFLKRKLRKLKIYPSGLVFSLVIFIGIPLPGTGAFTGAILARVLGLNFKEAFFTITLGVIFASCIVSMLTLFSNIIF</sequence>
<keyword evidence="1" id="KW-1133">Transmembrane helix</keyword>
<dbReference type="InterPro" id="IPR009577">
    <property type="entry name" value="Sm_multidrug_ex"/>
</dbReference>
<dbReference type="Pfam" id="PF06695">
    <property type="entry name" value="Sm_multidrug_ex"/>
    <property type="match status" value="1"/>
</dbReference>